<reference evidence="12 13" key="1">
    <citation type="journal article" date="2007" name="Int. J. Syst. Evol. Microbiol.">
        <title>Oceanobacillus profundus sp. nov., isolated from a deep-sea sediment core.</title>
        <authorList>
            <person name="Kim Y.G."/>
            <person name="Choi D.H."/>
            <person name="Hyun S."/>
            <person name="Cho B.C."/>
        </authorList>
    </citation>
    <scope>NUCLEOTIDE SEQUENCE [LARGE SCALE GENOMIC DNA]</scope>
    <source>
        <strain evidence="12 13">DSM 18246</strain>
    </source>
</reference>
<dbReference type="InterPro" id="IPR049426">
    <property type="entry name" value="Acyl-CoA-dh-like_C"/>
</dbReference>
<evidence type="ECO:0000259" key="10">
    <source>
        <dbReference type="Pfam" id="PF02771"/>
    </source>
</evidence>
<dbReference type="Proteomes" id="UP000285456">
    <property type="component" value="Unassembled WGS sequence"/>
</dbReference>
<comment type="caution">
    <text evidence="12">The sequence shown here is derived from an EMBL/GenBank/DDBJ whole genome shotgun (WGS) entry which is preliminary data.</text>
</comment>
<evidence type="ECO:0000259" key="8">
    <source>
        <dbReference type="Pfam" id="PF00441"/>
    </source>
</evidence>
<evidence type="ECO:0000313" key="12">
    <source>
        <dbReference type="EMBL" id="RHW31352.1"/>
    </source>
</evidence>
<evidence type="ECO:0000256" key="6">
    <source>
        <dbReference type="ARBA" id="ARBA00052546"/>
    </source>
</evidence>
<dbReference type="InterPro" id="IPR013786">
    <property type="entry name" value="AcylCoA_DH/ox_N"/>
</dbReference>
<dbReference type="FunFam" id="1.20.140.10:FF:000019">
    <property type="entry name" value="Acyl-CoA dehydrogenase"/>
    <property type="match status" value="1"/>
</dbReference>
<dbReference type="InterPro" id="IPR006089">
    <property type="entry name" value="Acyl-CoA_DH_CS"/>
</dbReference>
<proteinExistence type="inferred from homology"/>
<dbReference type="InterPro" id="IPR037069">
    <property type="entry name" value="AcylCoA_DH/ox_N_sf"/>
</dbReference>
<dbReference type="RefSeq" id="WP_118889719.1">
    <property type="nucleotide sequence ID" value="NZ_PHUT01000009.1"/>
</dbReference>
<dbReference type="InterPro" id="IPR009075">
    <property type="entry name" value="AcylCo_DH/oxidase_C"/>
</dbReference>
<dbReference type="PANTHER" id="PTHR43884:SF12">
    <property type="entry name" value="ISOVALERYL-COA DEHYDROGENASE, MITOCHONDRIAL-RELATED"/>
    <property type="match status" value="1"/>
</dbReference>
<dbReference type="AlphaFoldDB" id="A0A417YFB9"/>
<name>A0A417YFB9_9BACI</name>
<dbReference type="FunFam" id="1.10.540.10:FF:000001">
    <property type="entry name" value="Very long-chain-specific acyl-CoA dehydrogenase, mitochondrial"/>
    <property type="match status" value="1"/>
</dbReference>
<dbReference type="FunFam" id="2.40.110.10:FF:000001">
    <property type="entry name" value="Acyl-CoA dehydrogenase, mitochondrial"/>
    <property type="match status" value="1"/>
</dbReference>
<dbReference type="InterPro" id="IPR046373">
    <property type="entry name" value="Acyl-CoA_Oxase/DH_mid-dom_sf"/>
</dbReference>
<feature type="domain" description="Acyl-CoA dehydrogenase/oxidase C-terminal" evidence="8">
    <location>
        <begin position="245"/>
        <end position="406"/>
    </location>
</feature>
<evidence type="ECO:0000256" key="2">
    <source>
        <dbReference type="ARBA" id="ARBA00009347"/>
    </source>
</evidence>
<dbReference type="InterPro" id="IPR006091">
    <property type="entry name" value="Acyl-CoA_Oxase/DH_mid-dom"/>
</dbReference>
<keyword evidence="13" id="KW-1185">Reference proteome</keyword>
<accession>A0A417YFB9</accession>
<feature type="domain" description="Acyl-CoA dehydrogenase-like C-terminal" evidence="11">
    <location>
        <begin position="454"/>
        <end position="525"/>
    </location>
</feature>
<keyword evidence="5 7" id="KW-0560">Oxidoreductase</keyword>
<dbReference type="Gene3D" id="1.20.140.10">
    <property type="entry name" value="Butyryl-CoA Dehydrogenase, subunit A, domain 3"/>
    <property type="match status" value="2"/>
</dbReference>
<evidence type="ECO:0000256" key="3">
    <source>
        <dbReference type="ARBA" id="ARBA00022630"/>
    </source>
</evidence>
<dbReference type="SUPFAM" id="SSF47203">
    <property type="entry name" value="Acyl-CoA dehydrogenase C-terminal domain-like"/>
    <property type="match status" value="1"/>
</dbReference>
<dbReference type="Pfam" id="PF21263">
    <property type="entry name" value="Acyl-CoA-dh_C"/>
    <property type="match status" value="1"/>
</dbReference>
<dbReference type="EMBL" id="QWEH01000009">
    <property type="protein sequence ID" value="RHW31352.1"/>
    <property type="molecule type" value="Genomic_DNA"/>
</dbReference>
<dbReference type="Gene3D" id="1.10.540.10">
    <property type="entry name" value="Acyl-CoA dehydrogenase/oxidase, N-terminal domain"/>
    <property type="match status" value="1"/>
</dbReference>
<dbReference type="Pfam" id="PF02771">
    <property type="entry name" value="Acyl-CoA_dh_N"/>
    <property type="match status" value="1"/>
</dbReference>
<comment type="catalytic activity">
    <reaction evidence="6">
        <text>a 2,3-saturated acyl-CoA + A = a 2,3-dehydroacyl-CoA + AH2</text>
        <dbReference type="Rhea" id="RHEA:48608"/>
        <dbReference type="ChEBI" id="CHEBI:13193"/>
        <dbReference type="ChEBI" id="CHEBI:17499"/>
        <dbReference type="ChEBI" id="CHEBI:60015"/>
        <dbReference type="ChEBI" id="CHEBI:65111"/>
    </reaction>
</comment>
<evidence type="ECO:0000256" key="5">
    <source>
        <dbReference type="ARBA" id="ARBA00023002"/>
    </source>
</evidence>
<gene>
    <name evidence="12" type="ORF">D1B32_14260</name>
</gene>
<dbReference type="PROSITE" id="PS00073">
    <property type="entry name" value="ACYL_COA_DH_2"/>
    <property type="match status" value="1"/>
</dbReference>
<dbReference type="Pfam" id="PF00441">
    <property type="entry name" value="Acyl-CoA_dh_1"/>
    <property type="match status" value="1"/>
</dbReference>
<comment type="similarity">
    <text evidence="2 7">Belongs to the acyl-CoA dehydrogenase family.</text>
</comment>
<dbReference type="GO" id="GO:0050660">
    <property type="term" value="F:flavin adenine dinucleotide binding"/>
    <property type="evidence" value="ECO:0007669"/>
    <property type="project" value="InterPro"/>
</dbReference>
<evidence type="ECO:0000256" key="4">
    <source>
        <dbReference type="ARBA" id="ARBA00022827"/>
    </source>
</evidence>
<dbReference type="SUPFAM" id="SSF56645">
    <property type="entry name" value="Acyl-CoA dehydrogenase NM domain-like"/>
    <property type="match status" value="1"/>
</dbReference>
<comment type="cofactor">
    <cofactor evidence="1 7">
        <name>FAD</name>
        <dbReference type="ChEBI" id="CHEBI:57692"/>
    </cofactor>
</comment>
<evidence type="ECO:0000256" key="1">
    <source>
        <dbReference type="ARBA" id="ARBA00001974"/>
    </source>
</evidence>
<protein>
    <submittedName>
        <fullName evidence="12">Acyl-CoA dehydrogenase</fullName>
    </submittedName>
</protein>
<evidence type="ECO:0000259" key="9">
    <source>
        <dbReference type="Pfam" id="PF02770"/>
    </source>
</evidence>
<dbReference type="Pfam" id="PF02770">
    <property type="entry name" value="Acyl-CoA_dh_M"/>
    <property type="match status" value="1"/>
</dbReference>
<keyword evidence="4 7" id="KW-0274">FAD</keyword>
<feature type="domain" description="Acyl-CoA oxidase/dehydrogenase middle" evidence="9">
    <location>
        <begin position="141"/>
        <end position="233"/>
    </location>
</feature>
<dbReference type="GO" id="GO:0003995">
    <property type="term" value="F:acyl-CoA dehydrogenase activity"/>
    <property type="evidence" value="ECO:0007669"/>
    <property type="project" value="InterPro"/>
</dbReference>
<dbReference type="InterPro" id="IPR036250">
    <property type="entry name" value="AcylCo_DH-like_C"/>
</dbReference>
<sequence length="561" mass="62809">MEKVESTNKYTLFPNEQSVISLDFQEEEKLIARTIDKFIQEHVNPSIKNLEAYDYELAKKLFRDAGDLGLLGADVPELYDGMELGKKTAGLVAERMGYGASFSVSFNIHTGVGTLPYVYFGTPEQKERYLPKLVSGEWVGAYALTEPNAGSDALASETSAVIDEKSGEWVLNGEKQWITNAHIASVFVVFAKTESGITAFIVERSMFGVSIGLEEKKMGIKGSSTATLILENVRLSTDQVLGQIGKGHYIALNILNLARLKLAFANVGTAKQALSLAVNYGKARKQFKQELTRFTMIQEKLANMALAIFASESAAYVAANRLDELHVNSSNEDDILGKLSNYAVDCSINKVYASEALDFIVDEALQIHGGYGYMQEYEVERLYRDARINRLFEGTSEINRLTIVRSFLKLYHKDKSIIEQDETQIHSQNLYIHYSKELLNIIMKAFSDGDNVVLKQDQEIQRMLADVIKEIYVMESVQLTAQATRSNQDLKETMAEVLCEEGYFGIERNAVVIISSIISNDDKKQAFLDEINSFTLPMYSNLVAKKRKIAMEVISNNGYKK</sequence>
<dbReference type="PROSITE" id="PS00072">
    <property type="entry name" value="ACYL_COA_DH_1"/>
    <property type="match status" value="1"/>
</dbReference>
<organism evidence="12 13">
    <name type="scientific">Oceanobacillus profundus</name>
    <dbReference type="NCBI Taxonomy" id="372463"/>
    <lineage>
        <taxon>Bacteria</taxon>
        <taxon>Bacillati</taxon>
        <taxon>Bacillota</taxon>
        <taxon>Bacilli</taxon>
        <taxon>Bacillales</taxon>
        <taxon>Bacillaceae</taxon>
        <taxon>Oceanobacillus</taxon>
    </lineage>
</organism>
<evidence type="ECO:0000256" key="7">
    <source>
        <dbReference type="RuleBase" id="RU362125"/>
    </source>
</evidence>
<feature type="domain" description="Acyl-CoA dehydrogenase/oxidase N-terminal" evidence="10">
    <location>
        <begin position="26"/>
        <end position="137"/>
    </location>
</feature>
<dbReference type="PANTHER" id="PTHR43884">
    <property type="entry name" value="ACYL-COA DEHYDROGENASE"/>
    <property type="match status" value="1"/>
</dbReference>
<dbReference type="Gene3D" id="2.40.110.10">
    <property type="entry name" value="Butyryl-CoA Dehydrogenase, subunit A, domain 2"/>
    <property type="match status" value="1"/>
</dbReference>
<evidence type="ECO:0000313" key="13">
    <source>
        <dbReference type="Proteomes" id="UP000285456"/>
    </source>
</evidence>
<dbReference type="InterPro" id="IPR009100">
    <property type="entry name" value="AcylCoA_DH/oxidase_NM_dom_sf"/>
</dbReference>
<keyword evidence="3 7" id="KW-0285">Flavoprotein</keyword>
<evidence type="ECO:0000259" key="11">
    <source>
        <dbReference type="Pfam" id="PF21263"/>
    </source>
</evidence>
<dbReference type="OrthoDB" id="9802447at2"/>